<evidence type="ECO:0000313" key="1">
    <source>
        <dbReference type="EMBL" id="ATS92453.1"/>
    </source>
</evidence>
<organism evidence="1 2">
    <name type="scientific">Escherichia phage PGT2</name>
    <dbReference type="NCBI Taxonomy" id="2047782"/>
    <lineage>
        <taxon>Viruses</taxon>
        <taxon>Duplodnaviria</taxon>
        <taxon>Heunggongvirae</taxon>
        <taxon>Uroviricota</taxon>
        <taxon>Caudoviricetes</taxon>
        <taxon>Autographivirales</taxon>
        <taxon>Autonotataviridae</taxon>
        <taxon>Ermolevavirus</taxon>
        <taxon>Ermolevavirus PGT2</taxon>
    </lineage>
</organism>
<evidence type="ECO:0000313" key="2">
    <source>
        <dbReference type="Proteomes" id="UP000240674"/>
    </source>
</evidence>
<dbReference type="EMBL" id="MG201401">
    <property type="protein sequence ID" value="ATS92453.1"/>
    <property type="molecule type" value="Genomic_DNA"/>
</dbReference>
<sequence length="204" mass="23405">MGNITKLTVVNECLKTMGEVPLNTLVNEDHPYIAAALSALDLALIRELSLPWWFNTEYCTLHPDSITKKIVLPQNCLDIDPRSGTGYLVARGRYLFDRMKQSYEFDGPEEVRYTSFIEFDDLPMLFKMYVMYSAVLDFCSSFDADEQRVQEVNMKYAASRVTVKSADTRNKDINMFQQVSTSTKLNRIAWPGTTAVRARNAMRR</sequence>
<proteinExistence type="predicted"/>
<dbReference type="Proteomes" id="UP000240674">
    <property type="component" value="Segment"/>
</dbReference>
<name>A0A2D2W2U9_9CAUD</name>
<dbReference type="InterPro" id="IPR033767">
    <property type="entry name" value="Tail_Gp11"/>
</dbReference>
<keyword evidence="2" id="KW-1185">Reference proteome</keyword>
<dbReference type="Pfam" id="PF17212">
    <property type="entry name" value="Tube"/>
    <property type="match status" value="1"/>
</dbReference>
<gene>
    <name evidence="1" type="ORF">PGT2_g00035</name>
</gene>
<protein>
    <submittedName>
        <fullName evidence="1">Tail tubular protein A</fullName>
    </submittedName>
</protein>
<reference evidence="1 2" key="1">
    <citation type="submission" date="2017-10" db="EMBL/GenBank/DDBJ databases">
        <title>Complete genome sequence of Escherichia coli bacteriophage PGT2.</title>
        <authorList>
            <person name="Kulikov E.E."/>
            <person name="Golomidova A.K."/>
            <person name="Kudryavtseva A.V."/>
            <person name="Letarov A.V."/>
        </authorList>
    </citation>
    <scope>NUCLEOTIDE SEQUENCE [LARGE SCALE GENOMIC DNA]</scope>
</reference>
<accession>A0A2D2W2U9</accession>